<evidence type="ECO:0000313" key="7">
    <source>
        <dbReference type="Proteomes" id="UP000323258"/>
    </source>
</evidence>
<dbReference type="GO" id="GO:0005509">
    <property type="term" value="F:calcium ion binding"/>
    <property type="evidence" value="ECO:0007669"/>
    <property type="project" value="InterPro"/>
</dbReference>
<name>A0A5D4GZ69_9HYPH</name>
<dbReference type="EMBL" id="VSZS01000062">
    <property type="protein sequence ID" value="TYR32505.1"/>
    <property type="molecule type" value="Genomic_DNA"/>
</dbReference>
<keyword evidence="2" id="KW-0677">Repeat</keyword>
<dbReference type="Gene3D" id="1.10.238.10">
    <property type="entry name" value="EF-hand"/>
    <property type="match status" value="3"/>
</dbReference>
<protein>
    <recommendedName>
        <fullName evidence="5">EF-hand domain-containing protein</fullName>
    </recommendedName>
</protein>
<dbReference type="PROSITE" id="PS50222">
    <property type="entry name" value="EF_HAND_2"/>
    <property type="match status" value="3"/>
</dbReference>
<feature type="region of interest" description="Disordered" evidence="3">
    <location>
        <begin position="101"/>
        <end position="144"/>
    </location>
</feature>
<dbReference type="InterPro" id="IPR011992">
    <property type="entry name" value="EF-hand-dom_pair"/>
</dbReference>
<reference evidence="6 7" key="2">
    <citation type="submission" date="2019-09" db="EMBL/GenBank/DDBJ databases">
        <title>Mesorhizobium sp. MaA-C15 isolated from Microcystis aeruginosa.</title>
        <authorList>
            <person name="Jeong S.E."/>
            <person name="Jin H.M."/>
            <person name="Jeon C.O."/>
        </authorList>
    </citation>
    <scope>NUCLEOTIDE SEQUENCE [LARGE SCALE GENOMIC DNA]</scope>
    <source>
        <strain evidence="6 7">MaA-C15</strain>
    </source>
</reference>
<keyword evidence="1" id="KW-0479">Metal-binding</keyword>
<feature type="region of interest" description="Disordered" evidence="3">
    <location>
        <begin position="262"/>
        <end position="286"/>
    </location>
</feature>
<dbReference type="PROSITE" id="PS00018">
    <property type="entry name" value="EF_HAND_1"/>
    <property type="match status" value="3"/>
</dbReference>
<dbReference type="RefSeq" id="WP_148914952.1">
    <property type="nucleotide sequence ID" value="NZ_VSZS01000062.1"/>
</dbReference>
<evidence type="ECO:0000313" key="6">
    <source>
        <dbReference type="EMBL" id="TYR32505.1"/>
    </source>
</evidence>
<evidence type="ECO:0000256" key="4">
    <source>
        <dbReference type="SAM" id="SignalP"/>
    </source>
</evidence>
<gene>
    <name evidence="6" type="ORF">FY036_11960</name>
</gene>
<dbReference type="AlphaFoldDB" id="A0A5D4GZ69"/>
<reference evidence="6 7" key="1">
    <citation type="submission" date="2019-08" db="EMBL/GenBank/DDBJ databases">
        <authorList>
            <person name="Seo Y.L."/>
        </authorList>
    </citation>
    <scope>NUCLEOTIDE SEQUENCE [LARGE SCALE GENOMIC DNA]</scope>
    <source>
        <strain evidence="6 7">MaA-C15</strain>
    </source>
</reference>
<proteinExistence type="predicted"/>
<dbReference type="Proteomes" id="UP000323258">
    <property type="component" value="Unassembled WGS sequence"/>
</dbReference>
<accession>A0A5D4GZ69</accession>
<dbReference type="InterPro" id="IPR018247">
    <property type="entry name" value="EF_Hand_1_Ca_BS"/>
</dbReference>
<organism evidence="6 7">
    <name type="scientific">Neoaquamicrobium microcysteis</name>
    <dbReference type="NCBI Taxonomy" id="2682781"/>
    <lineage>
        <taxon>Bacteria</taxon>
        <taxon>Pseudomonadati</taxon>
        <taxon>Pseudomonadota</taxon>
        <taxon>Alphaproteobacteria</taxon>
        <taxon>Hyphomicrobiales</taxon>
        <taxon>Phyllobacteriaceae</taxon>
        <taxon>Neoaquamicrobium</taxon>
    </lineage>
</organism>
<feature type="signal peptide" evidence="4">
    <location>
        <begin position="1"/>
        <end position="21"/>
    </location>
</feature>
<feature type="domain" description="EF-hand" evidence="5">
    <location>
        <begin position="137"/>
        <end position="172"/>
    </location>
</feature>
<dbReference type="InterPro" id="IPR002048">
    <property type="entry name" value="EF_hand_dom"/>
</dbReference>
<dbReference type="PANTHER" id="PTHR10827:SF98">
    <property type="entry name" value="45 KDA CALCIUM-BINDING PROTEIN"/>
    <property type="match status" value="1"/>
</dbReference>
<evidence type="ECO:0000256" key="3">
    <source>
        <dbReference type="SAM" id="MobiDB-lite"/>
    </source>
</evidence>
<dbReference type="PANTHER" id="PTHR10827">
    <property type="entry name" value="RETICULOCALBIN"/>
    <property type="match status" value="1"/>
</dbReference>
<dbReference type="OrthoDB" id="5470953at2"/>
<sequence length="286" mass="32148">MKKLIIAAVLASGSAVIHAHAETSESQERGGDLRAEMRALLEGEGMNVGDLANLMQERSSAQFQAMDADGDGIVTRDEFLAAADEQAQGRFERMNPDEQGIVQRSGRDGWGRHRGDGPRAERRGEGERMNSDQRAERRSERTAERFARMDSDGDGMISPQEFEAAMQARGERFAQRGQQRAEHRERRAERRAVMPEEMRQMHAQFRALMREGANLEAFSGLMQERAAIRFDTLDADGNGELTAEEFTANVAERAQAFFTRMDRNDDGVVTSDDRPRWAGKRNGKRD</sequence>
<keyword evidence="7" id="KW-1185">Reference proteome</keyword>
<feature type="chain" id="PRO_5022667155" description="EF-hand domain-containing protein" evidence="4">
    <location>
        <begin position="22"/>
        <end position="286"/>
    </location>
</feature>
<comment type="caution">
    <text evidence="6">The sequence shown here is derived from an EMBL/GenBank/DDBJ whole genome shotgun (WGS) entry which is preliminary data.</text>
</comment>
<feature type="domain" description="EF-hand" evidence="5">
    <location>
        <begin position="221"/>
        <end position="256"/>
    </location>
</feature>
<evidence type="ECO:0000259" key="5">
    <source>
        <dbReference type="PROSITE" id="PS50222"/>
    </source>
</evidence>
<evidence type="ECO:0000256" key="1">
    <source>
        <dbReference type="ARBA" id="ARBA00022723"/>
    </source>
</evidence>
<feature type="compositionally biased region" description="Basic and acidic residues" evidence="3">
    <location>
        <begin position="262"/>
        <end position="276"/>
    </location>
</feature>
<feature type="compositionally biased region" description="Basic and acidic residues" evidence="3">
    <location>
        <begin position="105"/>
        <end position="144"/>
    </location>
</feature>
<feature type="compositionally biased region" description="Basic residues" evidence="3">
    <location>
        <begin position="277"/>
        <end position="286"/>
    </location>
</feature>
<evidence type="ECO:0000256" key="2">
    <source>
        <dbReference type="ARBA" id="ARBA00022737"/>
    </source>
</evidence>
<feature type="domain" description="EF-hand" evidence="5">
    <location>
        <begin position="54"/>
        <end position="89"/>
    </location>
</feature>
<keyword evidence="4" id="KW-0732">Signal</keyword>
<dbReference type="SMART" id="SM00054">
    <property type="entry name" value="EFh"/>
    <property type="match status" value="3"/>
</dbReference>
<dbReference type="SUPFAM" id="SSF47473">
    <property type="entry name" value="EF-hand"/>
    <property type="match status" value="2"/>
</dbReference>
<dbReference type="Pfam" id="PF13202">
    <property type="entry name" value="EF-hand_5"/>
    <property type="match status" value="3"/>
</dbReference>